<protein>
    <submittedName>
        <fullName evidence="1">DUF2948 family protein</fullName>
    </submittedName>
</protein>
<reference evidence="1" key="1">
    <citation type="submission" date="2021-04" db="EMBL/GenBank/DDBJ databases">
        <title>Draft genome assembly of strain Phenylobacterium sp. 20VBR1 using MiniION and Illumina platforms.</title>
        <authorList>
            <person name="Thomas F.A."/>
            <person name="Krishnan K.P."/>
            <person name="Sinha R.K."/>
        </authorList>
    </citation>
    <scope>NUCLEOTIDE SEQUENCE</scope>
    <source>
        <strain evidence="1">20VBR1</strain>
    </source>
</reference>
<evidence type="ECO:0000313" key="2">
    <source>
        <dbReference type="Proteomes" id="UP000622580"/>
    </source>
</evidence>
<evidence type="ECO:0000313" key="1">
    <source>
        <dbReference type="EMBL" id="MBR7620427.1"/>
    </source>
</evidence>
<name>A0A941D1X2_9CAUL</name>
<dbReference type="EMBL" id="JAGSGD010000001">
    <property type="protein sequence ID" value="MBR7620427.1"/>
    <property type="molecule type" value="Genomic_DNA"/>
</dbReference>
<dbReference type="Pfam" id="PF11164">
    <property type="entry name" value="DUF2948"/>
    <property type="match status" value="1"/>
</dbReference>
<dbReference type="Proteomes" id="UP000622580">
    <property type="component" value="Unassembled WGS sequence"/>
</dbReference>
<dbReference type="AlphaFoldDB" id="A0A941D1X2"/>
<organism evidence="1 2">
    <name type="scientific">Phenylobacterium glaciei</name>
    <dbReference type="NCBI Taxonomy" id="2803784"/>
    <lineage>
        <taxon>Bacteria</taxon>
        <taxon>Pseudomonadati</taxon>
        <taxon>Pseudomonadota</taxon>
        <taxon>Alphaproteobacteria</taxon>
        <taxon>Caulobacterales</taxon>
        <taxon>Caulobacteraceae</taxon>
        <taxon>Phenylobacterium</taxon>
    </lineage>
</organism>
<accession>A0A941D1X2</accession>
<keyword evidence="2" id="KW-1185">Reference proteome</keyword>
<dbReference type="InterPro" id="IPR021335">
    <property type="entry name" value="DUF2948"/>
</dbReference>
<dbReference type="RefSeq" id="WP_215341164.1">
    <property type="nucleotide sequence ID" value="NZ_JAGSGD010000001.1"/>
</dbReference>
<gene>
    <name evidence="1" type="ORF">JKL49_13620</name>
</gene>
<comment type="caution">
    <text evidence="1">The sequence shown here is derived from an EMBL/GenBank/DDBJ whole genome shotgun (WGS) entry which is preliminary data.</text>
</comment>
<sequence length="139" mass="14844">MSDLLHLLAEDAEDLAVISAALQDAVAKIGDIAVEQRGRRVTVAFNRYRWEGKGGERVRSALQIGSVIGVQQRNLRRGAKSAVIELLSVDFEPGEPPGGVITLSFAGGGDLRMTVECVDAVLADISAPWATPRTPVHEV</sequence>
<proteinExistence type="predicted"/>